<dbReference type="AlphaFoldDB" id="A0A0F7JM41"/>
<keyword evidence="3" id="KW-1185">Reference proteome</keyword>
<evidence type="ECO:0000313" key="2">
    <source>
        <dbReference type="EMBL" id="AKH15963.1"/>
    </source>
</evidence>
<dbReference type="Pfam" id="PF06074">
    <property type="entry name" value="Portal_Mu"/>
    <property type="match status" value="1"/>
</dbReference>
<feature type="region of interest" description="Disordered" evidence="1">
    <location>
        <begin position="422"/>
        <end position="444"/>
    </location>
</feature>
<name>A0A0F7JM41_9DEIO</name>
<dbReference type="EMBL" id="CP011389">
    <property type="protein sequence ID" value="AKH15963.1"/>
    <property type="molecule type" value="Genomic_DNA"/>
</dbReference>
<evidence type="ECO:0008006" key="4">
    <source>
        <dbReference type="Google" id="ProtNLM"/>
    </source>
</evidence>
<dbReference type="PATRIC" id="fig|1309411.5.peg.342"/>
<organism evidence="2 3">
    <name type="scientific">Deinococcus soli</name>
    <name type="common">ex Cha et al. 2016</name>
    <dbReference type="NCBI Taxonomy" id="1309411"/>
    <lineage>
        <taxon>Bacteria</taxon>
        <taxon>Thermotogati</taxon>
        <taxon>Deinococcota</taxon>
        <taxon>Deinococci</taxon>
        <taxon>Deinococcales</taxon>
        <taxon>Deinococcaceae</taxon>
        <taxon>Deinococcus</taxon>
    </lineage>
</organism>
<dbReference type="OrthoDB" id="7059604at2"/>
<reference evidence="2 3" key="1">
    <citation type="submission" date="2015-01" db="EMBL/GenBank/DDBJ databases">
        <title>Deinococcus soli/N5/whole genome sequencing.</title>
        <authorList>
            <person name="Kim M.K."/>
            <person name="Srinivasan S."/>
            <person name="Lee J.-J."/>
        </authorList>
    </citation>
    <scope>NUCLEOTIDE SEQUENCE [LARGE SCALE GENOMIC DNA]</scope>
    <source>
        <strain evidence="2 3">N5</strain>
    </source>
</reference>
<evidence type="ECO:0000256" key="1">
    <source>
        <dbReference type="SAM" id="MobiDB-lite"/>
    </source>
</evidence>
<dbReference type="Proteomes" id="UP000034024">
    <property type="component" value="Chromosome"/>
</dbReference>
<accession>A0A0F7JM41</accession>
<dbReference type="KEGG" id="dch:SY84_01645"/>
<dbReference type="RefSeq" id="WP_046842539.1">
    <property type="nucleotide sequence ID" value="NZ_CP011389.1"/>
</dbReference>
<gene>
    <name evidence="2" type="ORF">SY84_01645</name>
</gene>
<dbReference type="InterPro" id="IPR009279">
    <property type="entry name" value="Portal_Mu"/>
</dbReference>
<proteinExistence type="predicted"/>
<sequence>MTQSTPNTVDLGILGSGGAGSNWRRDFLPEEGVYASQLYQEMRDTDPIIGAVFLALEAMFRQVEWQEVPADDSPEAVAWALFLKECRDDMSHTWPSFAADVLTMFVHGWSYFEVVYKIRRGPDQVDARYRSAHNDGRVGWRKFALRPQRTLSRWEYDGDGGIQGMWQNTRTGLVFLPIQRCLHFRTTEAGGHPEGRSFLVNARRAYRFQSRLEEFEAVGVERDLAGLPLVEVPVELLSPTATPAQKATLQVIEQVAAGVRNDERAFVLMPSSQYVVQDVDEKTGTTRTQAMPTGYKFSLITSGGSRAHDTDKIIKRYSQRIATSFLASFLLLGGSEGKGAQALSGDLTDLFEQAGTGFLDGMTAVINRFGVGNLMRLNGVPPQLWPTLQHGGLSEAAFTAFLDRVNEAVKSGSITSDENLETSLRQKLGLPERADTARQEDATP</sequence>
<protein>
    <recommendedName>
        <fullName evidence="4">Portal protein</fullName>
    </recommendedName>
</protein>
<feature type="compositionally biased region" description="Basic and acidic residues" evidence="1">
    <location>
        <begin position="430"/>
        <end position="444"/>
    </location>
</feature>
<evidence type="ECO:0000313" key="3">
    <source>
        <dbReference type="Proteomes" id="UP000034024"/>
    </source>
</evidence>